<organism evidence="1 2">
    <name type="scientific">Aurantiacibacter spongiae</name>
    <dbReference type="NCBI Taxonomy" id="2488860"/>
    <lineage>
        <taxon>Bacteria</taxon>
        <taxon>Pseudomonadati</taxon>
        <taxon>Pseudomonadota</taxon>
        <taxon>Alphaproteobacteria</taxon>
        <taxon>Sphingomonadales</taxon>
        <taxon>Erythrobacteraceae</taxon>
        <taxon>Aurantiacibacter</taxon>
    </lineage>
</organism>
<dbReference type="InterPro" id="IPR039498">
    <property type="entry name" value="NTP_transf_5"/>
</dbReference>
<reference evidence="1 2" key="1">
    <citation type="submission" date="2018-11" db="EMBL/GenBank/DDBJ databases">
        <title>Erythrobacter spongiae sp. nov., isolated from a marine sponge.</title>
        <authorList>
            <person name="Zhuang L."/>
            <person name="Luo L."/>
        </authorList>
    </citation>
    <scope>NUCLEOTIDE SEQUENCE [LARGE SCALE GENOMIC DNA]</scope>
    <source>
        <strain evidence="1 2">HN-E23</strain>
    </source>
</reference>
<evidence type="ECO:0000313" key="1">
    <source>
        <dbReference type="EMBL" id="RPF70577.1"/>
    </source>
</evidence>
<proteinExistence type="predicted"/>
<dbReference type="Pfam" id="PF14907">
    <property type="entry name" value="NTP_transf_5"/>
    <property type="match status" value="1"/>
</dbReference>
<dbReference type="Proteomes" id="UP000275232">
    <property type="component" value="Unassembled WGS sequence"/>
</dbReference>
<comment type="caution">
    <text evidence="1">The sequence shown here is derived from an EMBL/GenBank/DDBJ whole genome shotgun (WGS) entry which is preliminary data.</text>
</comment>
<accession>A0A3N5CPR8</accession>
<name>A0A3N5CPR8_9SPHN</name>
<dbReference type="EMBL" id="RPFZ01000001">
    <property type="protein sequence ID" value="RPF70577.1"/>
    <property type="molecule type" value="Genomic_DNA"/>
</dbReference>
<protein>
    <recommendedName>
        <fullName evidence="3">Nucleotidyltransferase family protein</fullName>
    </recommendedName>
</protein>
<gene>
    <name evidence="1" type="ORF">EG799_02265</name>
</gene>
<sequence>MPTPATRPTCWPNALSDSGGRLLLLCAALAGERPADDDWPALLPLANRLLVTPALAALFDGDSRIPRDVRQFLGVIGSRTLARNTMMRAQLEEAVAALHARGIVPLLFKGAAGLAEAAQPVAGRLFCDLDLLIADNAGDDARGALQDLGYCVLNSAGGEATFYRERDAGGIDLHCRVRSLGGRQRYADFETLSTERQLGAGVVRLPLPLLQAALVIGHDQIQERDYWRGLVDLRHLLDLRTVVTETGALDYAALARLFPGTTARRALDCQLLTLRDLFGVPLPAGCAPGPVARLQSRRRLWQMERPLSRVPLTAISLLVDPPVGAVARAQRGLPPRKRAQYVRRMFAAQKPNKA</sequence>
<evidence type="ECO:0000313" key="2">
    <source>
        <dbReference type="Proteomes" id="UP000275232"/>
    </source>
</evidence>
<keyword evidence="2" id="KW-1185">Reference proteome</keyword>
<evidence type="ECO:0008006" key="3">
    <source>
        <dbReference type="Google" id="ProtNLM"/>
    </source>
</evidence>
<dbReference type="AlphaFoldDB" id="A0A3N5CPR8"/>